<feature type="compositionally biased region" description="Polar residues" evidence="1">
    <location>
        <begin position="68"/>
        <end position="78"/>
    </location>
</feature>
<feature type="compositionally biased region" description="Polar residues" evidence="1">
    <location>
        <begin position="21"/>
        <end position="33"/>
    </location>
</feature>
<evidence type="ECO:0000313" key="3">
    <source>
        <dbReference type="Proteomes" id="UP001465976"/>
    </source>
</evidence>
<dbReference type="Proteomes" id="UP001465976">
    <property type="component" value="Unassembled WGS sequence"/>
</dbReference>
<sequence length="127" mass="14064">MDPALSRGFKSLYRHYRLEKSPNNFGSSSGTTSEDPRSGGHVELELSQTSDGNQDITFSKPDLDESRTGTVTLPSQPASPAKAPVTMHRHPHCEAPRGRRSYVLANENVGRMYSISNAEYSNLEKRL</sequence>
<name>A0ABR3F8T6_9AGAR</name>
<evidence type="ECO:0000256" key="1">
    <source>
        <dbReference type="SAM" id="MobiDB-lite"/>
    </source>
</evidence>
<evidence type="ECO:0000313" key="2">
    <source>
        <dbReference type="EMBL" id="KAL0571668.1"/>
    </source>
</evidence>
<gene>
    <name evidence="2" type="ORF">V5O48_010286</name>
</gene>
<accession>A0ABR3F8T6</accession>
<keyword evidence="3" id="KW-1185">Reference proteome</keyword>
<organism evidence="2 3">
    <name type="scientific">Marasmius crinis-equi</name>
    <dbReference type="NCBI Taxonomy" id="585013"/>
    <lineage>
        <taxon>Eukaryota</taxon>
        <taxon>Fungi</taxon>
        <taxon>Dikarya</taxon>
        <taxon>Basidiomycota</taxon>
        <taxon>Agaricomycotina</taxon>
        <taxon>Agaricomycetes</taxon>
        <taxon>Agaricomycetidae</taxon>
        <taxon>Agaricales</taxon>
        <taxon>Marasmiineae</taxon>
        <taxon>Marasmiaceae</taxon>
        <taxon>Marasmius</taxon>
    </lineage>
</organism>
<feature type="compositionally biased region" description="Basic and acidic residues" evidence="1">
    <location>
        <begin position="34"/>
        <end position="44"/>
    </location>
</feature>
<comment type="caution">
    <text evidence="2">The sequence shown here is derived from an EMBL/GenBank/DDBJ whole genome shotgun (WGS) entry which is preliminary data.</text>
</comment>
<reference evidence="2 3" key="1">
    <citation type="submission" date="2024-02" db="EMBL/GenBank/DDBJ databases">
        <title>A draft genome for the cacao thread blight pathogen Marasmius crinis-equi.</title>
        <authorList>
            <person name="Cohen S.P."/>
            <person name="Baruah I.K."/>
            <person name="Amoako-Attah I."/>
            <person name="Bukari Y."/>
            <person name="Meinhardt L.W."/>
            <person name="Bailey B.A."/>
        </authorList>
    </citation>
    <scope>NUCLEOTIDE SEQUENCE [LARGE SCALE GENOMIC DNA]</scope>
    <source>
        <strain evidence="2 3">GH-76</strain>
    </source>
</reference>
<dbReference type="EMBL" id="JBAHYK010000732">
    <property type="protein sequence ID" value="KAL0571668.1"/>
    <property type="molecule type" value="Genomic_DNA"/>
</dbReference>
<feature type="compositionally biased region" description="Polar residues" evidence="1">
    <location>
        <begin position="46"/>
        <end position="57"/>
    </location>
</feature>
<proteinExistence type="predicted"/>
<feature type="region of interest" description="Disordered" evidence="1">
    <location>
        <begin position="18"/>
        <end position="95"/>
    </location>
</feature>
<protein>
    <submittedName>
        <fullName evidence="2">Uncharacterized protein</fullName>
    </submittedName>
</protein>